<evidence type="ECO:0000256" key="4">
    <source>
        <dbReference type="RuleBase" id="RU003744"/>
    </source>
</evidence>
<gene>
    <name evidence="7" type="ORF">EQU50_07475</name>
</gene>
<dbReference type="SMART" id="SM00062">
    <property type="entry name" value="PBPb"/>
    <property type="match status" value="1"/>
</dbReference>
<dbReference type="GO" id="GO:0015276">
    <property type="term" value="F:ligand-gated monoatomic ion channel activity"/>
    <property type="evidence" value="ECO:0007669"/>
    <property type="project" value="InterPro"/>
</dbReference>
<dbReference type="SUPFAM" id="SSF53850">
    <property type="entry name" value="Periplasmic binding protein-like II"/>
    <property type="match status" value="1"/>
</dbReference>
<dbReference type="InterPro" id="IPR018313">
    <property type="entry name" value="SBP_3_CS"/>
</dbReference>
<evidence type="ECO:0000256" key="2">
    <source>
        <dbReference type="ARBA" id="ARBA00010333"/>
    </source>
</evidence>
<dbReference type="EMBL" id="SCFB01000015">
    <property type="protein sequence ID" value="RZI45360.1"/>
    <property type="molecule type" value="Genomic_DNA"/>
</dbReference>
<dbReference type="PANTHER" id="PTHR35936:SF17">
    <property type="entry name" value="ARGININE-BINDING EXTRACELLULAR PROTEIN ARTP"/>
    <property type="match status" value="1"/>
</dbReference>
<keyword evidence="3" id="KW-0732">Signal</keyword>
<evidence type="ECO:0000256" key="1">
    <source>
        <dbReference type="ARBA" id="ARBA00004196"/>
    </source>
</evidence>
<evidence type="ECO:0000256" key="3">
    <source>
        <dbReference type="ARBA" id="ARBA00022729"/>
    </source>
</evidence>
<dbReference type="GO" id="GO:0016020">
    <property type="term" value="C:membrane"/>
    <property type="evidence" value="ECO:0007669"/>
    <property type="project" value="InterPro"/>
</dbReference>
<comment type="subcellular location">
    <subcellularLocation>
        <location evidence="1">Cell envelope</location>
    </subcellularLocation>
</comment>
<dbReference type="Proteomes" id="UP000293550">
    <property type="component" value="Unassembled WGS sequence"/>
</dbReference>
<dbReference type="Pfam" id="PF00497">
    <property type="entry name" value="SBP_bac_3"/>
    <property type="match status" value="1"/>
</dbReference>
<organism evidence="7 8">
    <name type="scientific">Candidatus Finniella inopinata</name>
    <dbReference type="NCBI Taxonomy" id="1696036"/>
    <lineage>
        <taxon>Bacteria</taxon>
        <taxon>Pseudomonadati</taxon>
        <taxon>Pseudomonadota</taxon>
        <taxon>Alphaproteobacteria</taxon>
        <taxon>Holosporales</taxon>
        <taxon>Candidatus Paracaedibacteraceae</taxon>
        <taxon>Candidatus Finniella</taxon>
    </lineage>
</organism>
<dbReference type="SMART" id="SM00079">
    <property type="entry name" value="PBPe"/>
    <property type="match status" value="1"/>
</dbReference>
<name>A0A4Q7DGF3_9PROT</name>
<sequence length="269" mass="29913">MYVGSTPVPASRRFRILNFIEVPFTMKRILCLFLCGFLLTACGEEKPASQLVVGTSADYPPFEFYQDGQIVGLEVDLIREIAKELDKECVFKDLPFESLIGALQTKNIDLAISNITATPERLEKSDFSIPYYRSYAVMIAAKDSAINSVADLTGKTIGVQSGTIYEATVKKDWALKTKDLKVMSLAKVPDLLQAFKAGRIDVLVMGISEADRIVKTVLDLKIIPLKETEVVFVIAFPKGSPLVEPVNKILKKWTDNGILKKWQDKSLSE</sequence>
<proteinExistence type="inferred from homology"/>
<dbReference type="Gene3D" id="3.40.190.10">
    <property type="entry name" value="Periplasmic binding protein-like II"/>
    <property type="match status" value="2"/>
</dbReference>
<keyword evidence="8" id="KW-1185">Reference proteome</keyword>
<evidence type="ECO:0000313" key="8">
    <source>
        <dbReference type="Proteomes" id="UP000293550"/>
    </source>
</evidence>
<evidence type="ECO:0000259" key="6">
    <source>
        <dbReference type="SMART" id="SM00079"/>
    </source>
</evidence>
<dbReference type="GO" id="GO:0030313">
    <property type="term" value="C:cell envelope"/>
    <property type="evidence" value="ECO:0007669"/>
    <property type="project" value="UniProtKB-SubCell"/>
</dbReference>
<dbReference type="InterPro" id="IPR001320">
    <property type="entry name" value="Iontro_rcpt_C"/>
</dbReference>
<dbReference type="PROSITE" id="PS01039">
    <property type="entry name" value="SBP_BACTERIAL_3"/>
    <property type="match status" value="1"/>
</dbReference>
<evidence type="ECO:0000313" key="7">
    <source>
        <dbReference type="EMBL" id="RZI45360.1"/>
    </source>
</evidence>
<accession>A0A4Q7DGF3</accession>
<protein>
    <submittedName>
        <fullName evidence="7">Amino acid ABC transporter substrate-binding protein</fullName>
    </submittedName>
</protein>
<dbReference type="InterPro" id="IPR001638">
    <property type="entry name" value="Solute-binding_3/MltF_N"/>
</dbReference>
<evidence type="ECO:0000259" key="5">
    <source>
        <dbReference type="SMART" id="SM00062"/>
    </source>
</evidence>
<comment type="similarity">
    <text evidence="2 4">Belongs to the bacterial solute-binding protein 3 family.</text>
</comment>
<dbReference type="OrthoDB" id="6192933at2"/>
<feature type="domain" description="Solute-binding protein family 3/N-terminal" evidence="5">
    <location>
        <begin position="50"/>
        <end position="266"/>
    </location>
</feature>
<dbReference type="PANTHER" id="PTHR35936">
    <property type="entry name" value="MEMBRANE-BOUND LYTIC MUREIN TRANSGLYCOSYLASE F"/>
    <property type="match status" value="1"/>
</dbReference>
<comment type="caution">
    <text evidence="7">The sequence shown here is derived from an EMBL/GenBank/DDBJ whole genome shotgun (WGS) entry which is preliminary data.</text>
</comment>
<feature type="domain" description="Ionotropic glutamate receptor C-terminal" evidence="6">
    <location>
        <begin position="50"/>
        <end position="269"/>
    </location>
</feature>
<dbReference type="CDD" id="cd13530">
    <property type="entry name" value="PBP2_peptides_like"/>
    <property type="match status" value="1"/>
</dbReference>
<dbReference type="RefSeq" id="WP_130154500.1">
    <property type="nucleotide sequence ID" value="NZ_SCFB01000015.1"/>
</dbReference>
<reference evidence="7 8" key="1">
    <citation type="submission" date="2018-10" db="EMBL/GenBank/DDBJ databases">
        <title>An updated phylogeny of the Alphaproteobacteria reveals that the parasitic Rickettsiales and Holosporales have independent origins.</title>
        <authorList>
            <person name="Munoz-Gomez S.A."/>
            <person name="Hess S."/>
            <person name="Burger G."/>
            <person name="Lang B.F."/>
            <person name="Susko E."/>
            <person name="Slamovits C.H."/>
            <person name="Roger A.J."/>
        </authorList>
    </citation>
    <scope>NUCLEOTIDE SEQUENCE [LARGE SCALE GENOMIC DNA]</scope>
    <source>
        <strain evidence="7">HOLO01</strain>
    </source>
</reference>
<dbReference type="AlphaFoldDB" id="A0A4Q7DGF3"/>